<reference evidence="2" key="1">
    <citation type="submission" date="2019-10" db="EMBL/GenBank/DDBJ databases">
        <authorList>
            <consortium name="DOE Joint Genome Institute"/>
            <person name="Kuo A."/>
            <person name="Miyauchi S."/>
            <person name="Kiss E."/>
            <person name="Drula E."/>
            <person name="Kohler A."/>
            <person name="Sanchez-Garcia M."/>
            <person name="Andreopoulos B."/>
            <person name="Barry K.W."/>
            <person name="Bonito G."/>
            <person name="Buee M."/>
            <person name="Carver A."/>
            <person name="Chen C."/>
            <person name="Cichocki N."/>
            <person name="Clum A."/>
            <person name="Culley D."/>
            <person name="Crous P.W."/>
            <person name="Fauchery L."/>
            <person name="Girlanda M."/>
            <person name="Hayes R."/>
            <person name="Keri Z."/>
            <person name="LaButti K."/>
            <person name="Lipzen A."/>
            <person name="Lombard V."/>
            <person name="Magnuson J."/>
            <person name="Maillard F."/>
            <person name="Morin E."/>
            <person name="Murat C."/>
            <person name="Nolan M."/>
            <person name="Ohm R."/>
            <person name="Pangilinan J."/>
            <person name="Pereira M."/>
            <person name="Perotto S."/>
            <person name="Peter M."/>
            <person name="Riley R."/>
            <person name="Sitrit Y."/>
            <person name="Stielow B."/>
            <person name="Szollosi G."/>
            <person name="Zifcakova L."/>
            <person name="Stursova M."/>
            <person name="Spatafora J.W."/>
            <person name="Tedersoo L."/>
            <person name="Vaario L.-M."/>
            <person name="Yamada A."/>
            <person name="Yan M."/>
            <person name="Wang P."/>
            <person name="Xu J."/>
            <person name="Bruns T."/>
            <person name="Baldrian P."/>
            <person name="Vilgalys R."/>
            <person name="Henrissat B."/>
            <person name="Grigoriev I.V."/>
            <person name="Hibbett D."/>
            <person name="Nagy L.G."/>
            <person name="Martin F.M."/>
        </authorList>
    </citation>
    <scope>NUCLEOTIDE SEQUENCE</scope>
    <source>
        <strain evidence="2">BED1</strain>
    </source>
</reference>
<dbReference type="Proteomes" id="UP001194468">
    <property type="component" value="Unassembled WGS sequence"/>
</dbReference>
<feature type="compositionally biased region" description="Low complexity" evidence="1">
    <location>
        <begin position="331"/>
        <end position="344"/>
    </location>
</feature>
<feature type="compositionally biased region" description="Low complexity" evidence="1">
    <location>
        <begin position="513"/>
        <end position="529"/>
    </location>
</feature>
<proteinExistence type="predicted"/>
<dbReference type="AlphaFoldDB" id="A0AAD4C9E9"/>
<organism evidence="2 3">
    <name type="scientific">Boletus edulis BED1</name>
    <dbReference type="NCBI Taxonomy" id="1328754"/>
    <lineage>
        <taxon>Eukaryota</taxon>
        <taxon>Fungi</taxon>
        <taxon>Dikarya</taxon>
        <taxon>Basidiomycota</taxon>
        <taxon>Agaricomycotina</taxon>
        <taxon>Agaricomycetes</taxon>
        <taxon>Agaricomycetidae</taxon>
        <taxon>Boletales</taxon>
        <taxon>Boletineae</taxon>
        <taxon>Boletaceae</taxon>
        <taxon>Boletoideae</taxon>
        <taxon>Boletus</taxon>
    </lineage>
</organism>
<dbReference type="EMBL" id="WHUW01000001">
    <property type="protein sequence ID" value="KAF8452388.1"/>
    <property type="molecule type" value="Genomic_DNA"/>
</dbReference>
<feature type="region of interest" description="Disordered" evidence="1">
    <location>
        <begin position="126"/>
        <end position="155"/>
    </location>
</feature>
<gene>
    <name evidence="2" type="ORF">L210DRAFT_3468272</name>
</gene>
<comment type="caution">
    <text evidence="2">The sequence shown here is derived from an EMBL/GenBank/DDBJ whole genome shotgun (WGS) entry which is preliminary data.</text>
</comment>
<feature type="compositionally biased region" description="Low complexity" evidence="1">
    <location>
        <begin position="478"/>
        <end position="497"/>
    </location>
</feature>
<feature type="region of interest" description="Disordered" evidence="1">
    <location>
        <begin position="392"/>
        <end position="553"/>
    </location>
</feature>
<feature type="compositionally biased region" description="Low complexity" evidence="1">
    <location>
        <begin position="138"/>
        <end position="147"/>
    </location>
</feature>
<keyword evidence="3" id="KW-1185">Reference proteome</keyword>
<reference evidence="2" key="2">
    <citation type="journal article" date="2020" name="Nat. Commun.">
        <title>Large-scale genome sequencing of mycorrhizal fungi provides insights into the early evolution of symbiotic traits.</title>
        <authorList>
            <person name="Miyauchi S."/>
            <person name="Kiss E."/>
            <person name="Kuo A."/>
            <person name="Drula E."/>
            <person name="Kohler A."/>
            <person name="Sanchez-Garcia M."/>
            <person name="Morin E."/>
            <person name="Andreopoulos B."/>
            <person name="Barry K.W."/>
            <person name="Bonito G."/>
            <person name="Buee M."/>
            <person name="Carver A."/>
            <person name="Chen C."/>
            <person name="Cichocki N."/>
            <person name="Clum A."/>
            <person name="Culley D."/>
            <person name="Crous P.W."/>
            <person name="Fauchery L."/>
            <person name="Girlanda M."/>
            <person name="Hayes R.D."/>
            <person name="Keri Z."/>
            <person name="LaButti K."/>
            <person name="Lipzen A."/>
            <person name="Lombard V."/>
            <person name="Magnuson J."/>
            <person name="Maillard F."/>
            <person name="Murat C."/>
            <person name="Nolan M."/>
            <person name="Ohm R.A."/>
            <person name="Pangilinan J."/>
            <person name="Pereira M.F."/>
            <person name="Perotto S."/>
            <person name="Peter M."/>
            <person name="Pfister S."/>
            <person name="Riley R."/>
            <person name="Sitrit Y."/>
            <person name="Stielow J.B."/>
            <person name="Szollosi G."/>
            <person name="Zifcakova L."/>
            <person name="Stursova M."/>
            <person name="Spatafora J.W."/>
            <person name="Tedersoo L."/>
            <person name="Vaario L.M."/>
            <person name="Yamada A."/>
            <person name="Yan M."/>
            <person name="Wang P."/>
            <person name="Xu J."/>
            <person name="Bruns T."/>
            <person name="Baldrian P."/>
            <person name="Vilgalys R."/>
            <person name="Dunand C."/>
            <person name="Henrissat B."/>
            <person name="Grigoriev I.V."/>
            <person name="Hibbett D."/>
            <person name="Nagy L.G."/>
            <person name="Martin F.M."/>
        </authorList>
    </citation>
    <scope>NUCLEOTIDE SEQUENCE</scope>
    <source>
        <strain evidence="2">BED1</strain>
    </source>
</reference>
<feature type="compositionally biased region" description="Polar residues" evidence="1">
    <location>
        <begin position="345"/>
        <end position="355"/>
    </location>
</feature>
<feature type="compositionally biased region" description="Polar residues" evidence="1">
    <location>
        <begin position="539"/>
        <end position="550"/>
    </location>
</feature>
<name>A0AAD4C9E9_BOLED</name>
<evidence type="ECO:0000256" key="1">
    <source>
        <dbReference type="SAM" id="MobiDB-lite"/>
    </source>
</evidence>
<accession>A0AAD4C9E9</accession>
<feature type="compositionally biased region" description="Polar residues" evidence="1">
    <location>
        <begin position="392"/>
        <end position="411"/>
    </location>
</feature>
<feature type="region of interest" description="Disordered" evidence="1">
    <location>
        <begin position="45"/>
        <end position="113"/>
    </location>
</feature>
<sequence>MFSHPVSESSHSKKGATKLPAVAAFPHGLPEDLEAIAILPAVSDGSVDSDHSGETSPSGCRCMKGEQCDCSVPRKPAGRRRPSVHHQDVPRPERHHHHAESSHGAKDPPPPLSSHVLARIAELRPVLPRPPRNDGPLHDPSSSIPHSHSSRHHTHENMYFSPYGRAYDHIHSSDHYETKLNPQAGDTCALSARQHPPVQQNMLPGTQSGFEAWQASPGVFPSSCTCGDSCRCPGCSQHNSAPLAPGAAYSSCTNPASCSFCLDCTILSLPPSSAPPSNDSTSDYQTREFEEWLGQISASPPMANAVGTAASFSPYELSMNPVAPLLPPNPNHNANSNSNLGPNPHSNHTGSSQHPASAGGRCHGRCNCPSGTCSCPAQCGGRYQGVECGQRCNDQSRSGSGDRNPSLNSVKPSDPGVIGSRRPGSQRVPDYMTMTTVRDGLTASVTNRPSPVGAGSGVGTASFYSDPPNYLSPGDAPSRSSSSSSLSSRMSGRSPISANASGIFHAHGASNMGPGSRSPQSRPTPSTGTSAGGGVYAQPQPTRPLSSSPGQYPLSAYAGISSMQFLSQ</sequence>
<feature type="region of interest" description="Disordered" evidence="1">
    <location>
        <begin position="323"/>
        <end position="361"/>
    </location>
</feature>
<evidence type="ECO:0000313" key="2">
    <source>
        <dbReference type="EMBL" id="KAF8452388.1"/>
    </source>
</evidence>
<evidence type="ECO:0000313" key="3">
    <source>
        <dbReference type="Proteomes" id="UP001194468"/>
    </source>
</evidence>
<protein>
    <submittedName>
        <fullName evidence="2">Uncharacterized protein</fullName>
    </submittedName>
</protein>